<organism evidence="8 9">
    <name type="scientific">Aliiglaciecola lipolytica E3</name>
    <dbReference type="NCBI Taxonomy" id="1127673"/>
    <lineage>
        <taxon>Bacteria</taxon>
        <taxon>Pseudomonadati</taxon>
        <taxon>Pseudomonadota</taxon>
        <taxon>Gammaproteobacteria</taxon>
        <taxon>Alteromonadales</taxon>
        <taxon>Alteromonadaceae</taxon>
        <taxon>Aliiglaciecola</taxon>
    </lineage>
</organism>
<sequence>MFEITFMQGTAWIIYLAGIVFVLTRISFNQFRQNKKLQHLVLGSSVSVFGLWLFRVGIEPGLDVHFLWLTAMTLLLGLRWALISGFCTLLVSTVAGYDSWAMFGINGVLGISIPIVISYLIYNFSFHKLPRHFFMYVFVCAFLAGAAMIAVKMLLLSGYYYADGIYSGDTIYDSYLLLIPLLLMSEGMLNGWTMTILVIYKPTWVYTFYDKHYLHGK</sequence>
<feature type="transmembrane region" description="Helical" evidence="7">
    <location>
        <begin position="37"/>
        <end position="54"/>
    </location>
</feature>
<dbReference type="STRING" id="1127673.GLIP_1546"/>
<dbReference type="InterPro" id="IPR002751">
    <property type="entry name" value="CbiM/NikMN"/>
</dbReference>
<evidence type="ECO:0000256" key="7">
    <source>
        <dbReference type="SAM" id="Phobius"/>
    </source>
</evidence>
<dbReference type="AlphaFoldDB" id="K6YS95"/>
<evidence type="ECO:0000313" key="8">
    <source>
        <dbReference type="EMBL" id="GAC14180.1"/>
    </source>
</evidence>
<keyword evidence="9" id="KW-1185">Reference proteome</keyword>
<evidence type="ECO:0000256" key="6">
    <source>
        <dbReference type="ARBA" id="ARBA00023136"/>
    </source>
</evidence>
<reference evidence="8 9" key="1">
    <citation type="journal article" date="2017" name="Antonie Van Leeuwenhoek">
        <title>Rhizobium rhizosphaerae sp. nov., a novel species isolated from rice rhizosphere.</title>
        <authorList>
            <person name="Zhao J.J."/>
            <person name="Zhang J."/>
            <person name="Zhang R.J."/>
            <person name="Zhang C.W."/>
            <person name="Yin H.Q."/>
            <person name="Zhang X.X."/>
        </authorList>
    </citation>
    <scope>NUCLEOTIDE SEQUENCE [LARGE SCALE GENOMIC DNA]</scope>
    <source>
        <strain evidence="8 9">E3</strain>
    </source>
</reference>
<dbReference type="RefSeq" id="WP_008843996.1">
    <property type="nucleotide sequence ID" value="NZ_BAEN01000035.1"/>
</dbReference>
<gene>
    <name evidence="8" type="ORF">GLIP_1546</name>
</gene>
<evidence type="ECO:0000256" key="1">
    <source>
        <dbReference type="ARBA" id="ARBA00004651"/>
    </source>
</evidence>
<proteinExistence type="predicted"/>
<dbReference type="Pfam" id="PF01891">
    <property type="entry name" value="CbiM"/>
    <property type="match status" value="1"/>
</dbReference>
<keyword evidence="5 7" id="KW-1133">Transmembrane helix</keyword>
<name>K6YS95_9ALTE</name>
<evidence type="ECO:0000256" key="2">
    <source>
        <dbReference type="ARBA" id="ARBA00022448"/>
    </source>
</evidence>
<accession>K6YS95</accession>
<evidence type="ECO:0000256" key="4">
    <source>
        <dbReference type="ARBA" id="ARBA00022692"/>
    </source>
</evidence>
<protein>
    <submittedName>
        <fullName evidence="8">Uncharacterized protein</fullName>
    </submittedName>
</protein>
<dbReference type="EMBL" id="BAEN01000035">
    <property type="protein sequence ID" value="GAC14180.1"/>
    <property type="molecule type" value="Genomic_DNA"/>
</dbReference>
<evidence type="ECO:0000313" key="9">
    <source>
        <dbReference type="Proteomes" id="UP000006334"/>
    </source>
</evidence>
<keyword evidence="2" id="KW-0813">Transport</keyword>
<dbReference type="OrthoDB" id="5297929at2"/>
<dbReference type="GO" id="GO:0005886">
    <property type="term" value="C:plasma membrane"/>
    <property type="evidence" value="ECO:0007669"/>
    <property type="project" value="UniProtKB-SubCell"/>
</dbReference>
<keyword evidence="3" id="KW-1003">Cell membrane</keyword>
<feature type="transmembrane region" description="Helical" evidence="7">
    <location>
        <begin position="133"/>
        <end position="155"/>
    </location>
</feature>
<dbReference type="eggNOG" id="COG3235">
    <property type="taxonomic scope" value="Bacteria"/>
</dbReference>
<feature type="transmembrane region" description="Helical" evidence="7">
    <location>
        <begin position="100"/>
        <end position="121"/>
    </location>
</feature>
<dbReference type="Proteomes" id="UP000006334">
    <property type="component" value="Unassembled WGS sequence"/>
</dbReference>
<evidence type="ECO:0000256" key="5">
    <source>
        <dbReference type="ARBA" id="ARBA00022989"/>
    </source>
</evidence>
<keyword evidence="4 7" id="KW-0812">Transmembrane</keyword>
<comment type="subcellular location">
    <subcellularLocation>
        <location evidence="1">Cell membrane</location>
        <topology evidence="1">Multi-pass membrane protein</topology>
    </subcellularLocation>
</comment>
<evidence type="ECO:0000256" key="3">
    <source>
        <dbReference type="ARBA" id="ARBA00022475"/>
    </source>
</evidence>
<feature type="transmembrane region" description="Helical" evidence="7">
    <location>
        <begin position="12"/>
        <end position="31"/>
    </location>
</feature>
<dbReference type="Gene3D" id="1.10.1760.20">
    <property type="match status" value="1"/>
</dbReference>
<feature type="transmembrane region" description="Helical" evidence="7">
    <location>
        <begin position="175"/>
        <end position="200"/>
    </location>
</feature>
<keyword evidence="6 7" id="KW-0472">Membrane</keyword>
<feature type="transmembrane region" description="Helical" evidence="7">
    <location>
        <begin position="66"/>
        <end position="94"/>
    </location>
</feature>
<comment type="caution">
    <text evidence="8">The sequence shown here is derived from an EMBL/GenBank/DDBJ whole genome shotgun (WGS) entry which is preliminary data.</text>
</comment>
<dbReference type="GO" id="GO:0000041">
    <property type="term" value="P:transition metal ion transport"/>
    <property type="evidence" value="ECO:0007669"/>
    <property type="project" value="InterPro"/>
</dbReference>